<sequence length="119" mass="13007">MKISRDNAEHYIWGEACDGWHLVKDGQLSVIHERMPPTTAEVRHYHSLSRQFFFVLSGQAVLESAGVQVVLNPREGLEIPPGVPHQMMNLSGEPVEFLVVSTPPAQGDRIAAGPPDGGL</sequence>
<dbReference type="EMBL" id="JBJURJ010000012">
    <property type="protein sequence ID" value="MFM9330209.1"/>
    <property type="molecule type" value="Genomic_DNA"/>
</dbReference>
<dbReference type="Proteomes" id="UP001631969">
    <property type="component" value="Unassembled WGS sequence"/>
</dbReference>
<proteinExistence type="predicted"/>
<protein>
    <submittedName>
        <fullName evidence="1">Cupin domain-containing protein</fullName>
    </submittedName>
</protein>
<organism evidence="1 2">
    <name type="scientific">Paenibacillus mesotrionivorans</name>
    <dbReference type="NCBI Taxonomy" id="3160968"/>
    <lineage>
        <taxon>Bacteria</taxon>
        <taxon>Bacillati</taxon>
        <taxon>Bacillota</taxon>
        <taxon>Bacilli</taxon>
        <taxon>Bacillales</taxon>
        <taxon>Paenibacillaceae</taxon>
        <taxon>Paenibacillus</taxon>
    </lineage>
</organism>
<name>A0ACC7P3P0_9BACL</name>
<gene>
    <name evidence="1" type="ORF">ACI1P1_18070</name>
</gene>
<evidence type="ECO:0000313" key="1">
    <source>
        <dbReference type="EMBL" id="MFM9330209.1"/>
    </source>
</evidence>
<accession>A0ACC7P3P0</accession>
<keyword evidence="2" id="KW-1185">Reference proteome</keyword>
<reference evidence="1" key="1">
    <citation type="submission" date="2024-12" db="EMBL/GenBank/DDBJ databases">
        <authorList>
            <person name="Wu N."/>
        </authorList>
    </citation>
    <scope>NUCLEOTIDE SEQUENCE</scope>
    <source>
        <strain evidence="1">P15</strain>
    </source>
</reference>
<comment type="caution">
    <text evidence="1">The sequence shown here is derived from an EMBL/GenBank/DDBJ whole genome shotgun (WGS) entry which is preliminary data.</text>
</comment>
<evidence type="ECO:0000313" key="2">
    <source>
        <dbReference type="Proteomes" id="UP001631969"/>
    </source>
</evidence>